<keyword evidence="1" id="KW-0238">DNA-binding</keyword>
<feature type="domain" description="HTH cro/C1-type" evidence="2">
    <location>
        <begin position="11"/>
        <end position="65"/>
    </location>
</feature>
<comment type="caution">
    <text evidence="3">The sequence shown here is derived from an EMBL/GenBank/DDBJ whole genome shotgun (WGS) entry which is preliminary data.</text>
</comment>
<dbReference type="AlphaFoldDB" id="A0AAP8QG14"/>
<proteinExistence type="predicted"/>
<evidence type="ECO:0000259" key="2">
    <source>
        <dbReference type="PROSITE" id="PS50943"/>
    </source>
</evidence>
<dbReference type="Pfam" id="PF01381">
    <property type="entry name" value="HTH_3"/>
    <property type="match status" value="1"/>
</dbReference>
<dbReference type="EMBL" id="PRKQ01000003">
    <property type="protein sequence ID" value="PPB10867.1"/>
    <property type="molecule type" value="Genomic_DNA"/>
</dbReference>
<accession>A0AAP8QG14</accession>
<organism evidence="3 4">
    <name type="scientific">Brevibacillus laterosporus</name>
    <name type="common">Bacillus laterosporus</name>
    <dbReference type="NCBI Taxonomy" id="1465"/>
    <lineage>
        <taxon>Bacteria</taxon>
        <taxon>Bacillati</taxon>
        <taxon>Bacillota</taxon>
        <taxon>Bacilli</taxon>
        <taxon>Bacillales</taxon>
        <taxon>Paenibacillaceae</taxon>
        <taxon>Brevibacillus</taxon>
    </lineage>
</organism>
<dbReference type="GO" id="GO:0003677">
    <property type="term" value="F:DNA binding"/>
    <property type="evidence" value="ECO:0007669"/>
    <property type="project" value="UniProtKB-KW"/>
</dbReference>
<dbReference type="PANTHER" id="PTHR46558">
    <property type="entry name" value="TRACRIPTIONAL REGULATORY PROTEIN-RELATED-RELATED"/>
    <property type="match status" value="1"/>
</dbReference>
<evidence type="ECO:0000313" key="3">
    <source>
        <dbReference type="EMBL" id="PPB10867.1"/>
    </source>
</evidence>
<name>A0AAP8QG14_BRELA</name>
<dbReference type="Gene3D" id="1.10.260.40">
    <property type="entry name" value="lambda repressor-like DNA-binding domains"/>
    <property type="match status" value="1"/>
</dbReference>
<dbReference type="SUPFAM" id="SSF47413">
    <property type="entry name" value="lambda repressor-like DNA-binding domains"/>
    <property type="match status" value="1"/>
</dbReference>
<dbReference type="Proteomes" id="UP000239759">
    <property type="component" value="Unassembled WGS sequence"/>
</dbReference>
<protein>
    <submittedName>
        <fullName evidence="3">XRE family transcriptional regulator</fullName>
    </submittedName>
</protein>
<evidence type="ECO:0000313" key="4">
    <source>
        <dbReference type="Proteomes" id="UP000239759"/>
    </source>
</evidence>
<dbReference type="SMART" id="SM00530">
    <property type="entry name" value="HTH_XRE"/>
    <property type="match status" value="1"/>
</dbReference>
<dbReference type="PANTHER" id="PTHR46558:SF11">
    <property type="entry name" value="HTH-TYPE TRANSCRIPTIONAL REGULATOR XRE"/>
    <property type="match status" value="1"/>
</dbReference>
<dbReference type="CDD" id="cd00093">
    <property type="entry name" value="HTH_XRE"/>
    <property type="match status" value="1"/>
</dbReference>
<dbReference type="PROSITE" id="PS50943">
    <property type="entry name" value="HTH_CROC1"/>
    <property type="match status" value="1"/>
</dbReference>
<reference evidence="3 4" key="1">
    <citation type="submission" date="2018-02" db="EMBL/GenBank/DDBJ databases">
        <title>Comparative analysis of genomes of three Brevibacillus laterosporus strains producers of potent antimicrobials isolated from silage.</title>
        <authorList>
            <person name="Kojic M."/>
            <person name="Miljkovic M."/>
            <person name="Studholme D."/>
            <person name="Filipic B."/>
        </authorList>
    </citation>
    <scope>NUCLEOTIDE SEQUENCE [LARGE SCALE GENOMIC DNA]</scope>
    <source>
        <strain evidence="3 4">BGSP11</strain>
    </source>
</reference>
<sequence length="76" mass="8649">MFKKQIFADRMTQLLKQQSIKPSQLAKVAGITKQSIHTLQIGKTTPKLETLYIIADYLNVSIDYLVGRTDNPELNK</sequence>
<dbReference type="InterPro" id="IPR010982">
    <property type="entry name" value="Lambda_DNA-bd_dom_sf"/>
</dbReference>
<gene>
    <name evidence="3" type="ORF">C4A77_04365</name>
</gene>
<dbReference type="InterPro" id="IPR001387">
    <property type="entry name" value="Cro/C1-type_HTH"/>
</dbReference>
<evidence type="ECO:0000256" key="1">
    <source>
        <dbReference type="ARBA" id="ARBA00023125"/>
    </source>
</evidence>